<dbReference type="InterPro" id="IPR000644">
    <property type="entry name" value="CBS_dom"/>
</dbReference>
<evidence type="ECO:0000256" key="2">
    <source>
        <dbReference type="PROSITE-ProRule" id="PRU00703"/>
    </source>
</evidence>
<dbReference type="SUPFAM" id="SSF54631">
    <property type="entry name" value="CBS-domain pair"/>
    <property type="match status" value="1"/>
</dbReference>
<keyword evidence="1 2" id="KW-0129">CBS domain</keyword>
<dbReference type="CDD" id="cd04584">
    <property type="entry name" value="CBS_pair_AcuB_like"/>
    <property type="match status" value="1"/>
</dbReference>
<dbReference type="Proteomes" id="UP001232001">
    <property type="component" value="Chromosome"/>
</dbReference>
<dbReference type="SMART" id="SM00116">
    <property type="entry name" value="CBS"/>
    <property type="match status" value="2"/>
</dbReference>
<proteinExistence type="predicted"/>
<organism evidence="4 5">
    <name type="scientific">Tenacibaculum tangerinum</name>
    <dbReference type="NCBI Taxonomy" id="3038772"/>
    <lineage>
        <taxon>Bacteria</taxon>
        <taxon>Pseudomonadati</taxon>
        <taxon>Bacteroidota</taxon>
        <taxon>Flavobacteriia</taxon>
        <taxon>Flavobacteriales</taxon>
        <taxon>Flavobacteriaceae</taxon>
        <taxon>Tenacibaculum</taxon>
    </lineage>
</organism>
<dbReference type="PANTHER" id="PTHR43080:SF2">
    <property type="entry name" value="CBS DOMAIN-CONTAINING PROTEIN"/>
    <property type="match status" value="1"/>
</dbReference>
<dbReference type="InterPro" id="IPR046342">
    <property type="entry name" value="CBS_dom_sf"/>
</dbReference>
<evidence type="ECO:0000259" key="3">
    <source>
        <dbReference type="PROSITE" id="PS51371"/>
    </source>
</evidence>
<dbReference type="PANTHER" id="PTHR43080">
    <property type="entry name" value="CBS DOMAIN-CONTAINING PROTEIN CBSX3, MITOCHONDRIAL"/>
    <property type="match status" value="1"/>
</dbReference>
<reference evidence="4 5" key="1">
    <citation type="submission" date="2023-04" db="EMBL/GenBank/DDBJ databases">
        <title>Tenacibaculum tangerinum sp. nov., isolated from sea tidal flat of South Korea.</title>
        <authorList>
            <person name="Lee S.H."/>
            <person name="Kim J.-J."/>
        </authorList>
    </citation>
    <scope>NUCLEOTIDE SEQUENCE [LARGE SCALE GENOMIC DNA]</scope>
    <source>
        <strain evidence="4 5">GRR-S3-23</strain>
    </source>
</reference>
<keyword evidence="5" id="KW-1185">Reference proteome</keyword>
<evidence type="ECO:0000256" key="1">
    <source>
        <dbReference type="ARBA" id="ARBA00023122"/>
    </source>
</evidence>
<evidence type="ECO:0000313" key="4">
    <source>
        <dbReference type="EMBL" id="WGH75270.1"/>
    </source>
</evidence>
<name>A0ABY8L546_9FLAO</name>
<feature type="domain" description="CBS" evidence="3">
    <location>
        <begin position="11"/>
        <end position="67"/>
    </location>
</feature>
<accession>A0ABY8L546</accession>
<dbReference type="RefSeq" id="WP_279651156.1">
    <property type="nucleotide sequence ID" value="NZ_CP122539.1"/>
</dbReference>
<dbReference type="Pfam" id="PF00571">
    <property type="entry name" value="CBS"/>
    <property type="match status" value="2"/>
</dbReference>
<feature type="domain" description="CBS" evidence="3">
    <location>
        <begin position="86"/>
        <end position="139"/>
    </location>
</feature>
<protein>
    <submittedName>
        <fullName evidence="4">CBS domain-containing protein</fullName>
    </submittedName>
</protein>
<dbReference type="InterPro" id="IPR051257">
    <property type="entry name" value="Diverse_CBS-Domain"/>
</dbReference>
<sequence length="139" mass="15660">MKKRTPISTIMTRNLITLSSTDDLITAEKLFRKEHIRHIPIVSGNEIKGMLSYTDLLRISFADAVDEEETDVDTIVYNMFSIEQVMAKNLVTVSSNTTIKEVAEVLAKKEFHALPVVDNNELVGIVTTTDLIAYLVEQF</sequence>
<gene>
    <name evidence="4" type="ORF">P8625_14525</name>
</gene>
<evidence type="ECO:0000313" key="5">
    <source>
        <dbReference type="Proteomes" id="UP001232001"/>
    </source>
</evidence>
<dbReference type="PROSITE" id="PS51371">
    <property type="entry name" value="CBS"/>
    <property type="match status" value="2"/>
</dbReference>
<dbReference type="Gene3D" id="3.10.580.10">
    <property type="entry name" value="CBS-domain"/>
    <property type="match status" value="1"/>
</dbReference>
<dbReference type="EMBL" id="CP122539">
    <property type="protein sequence ID" value="WGH75270.1"/>
    <property type="molecule type" value="Genomic_DNA"/>
</dbReference>